<dbReference type="InterPro" id="IPR024079">
    <property type="entry name" value="MetalloPept_cat_dom_sf"/>
</dbReference>
<evidence type="ECO:0000313" key="2">
    <source>
        <dbReference type="EMBL" id="PHM37936.1"/>
    </source>
</evidence>
<dbReference type="GO" id="GO:0008237">
    <property type="term" value="F:metallopeptidase activity"/>
    <property type="evidence" value="ECO:0007669"/>
    <property type="project" value="InterPro"/>
</dbReference>
<evidence type="ECO:0008006" key="6">
    <source>
        <dbReference type="Google" id="ProtNLM"/>
    </source>
</evidence>
<organism evidence="3 4">
    <name type="scientific">Xenorhabdus innexi</name>
    <dbReference type="NCBI Taxonomy" id="290109"/>
    <lineage>
        <taxon>Bacteria</taxon>
        <taxon>Pseudomonadati</taxon>
        <taxon>Pseudomonadota</taxon>
        <taxon>Gammaproteobacteria</taxon>
        <taxon>Enterobacterales</taxon>
        <taxon>Morganellaceae</taxon>
        <taxon>Xenorhabdus</taxon>
    </lineage>
</organism>
<dbReference type="AlphaFoldDB" id="A0A1N6MZL1"/>
<evidence type="ECO:0000313" key="4">
    <source>
        <dbReference type="Proteomes" id="UP000196435"/>
    </source>
</evidence>
<reference evidence="2 5" key="3">
    <citation type="journal article" date="2017" name="Nat. Microbiol.">
        <title>Natural product diversity associated with the nematode symbionts Photorhabdus and Xenorhabdus.</title>
        <authorList>
            <person name="Tobias N.J."/>
            <person name="Wolff H."/>
            <person name="Djahanschiri B."/>
            <person name="Grundmann F."/>
            <person name="Kronenwerth M."/>
            <person name="Shi Y.M."/>
            <person name="Simonyi S."/>
            <person name="Grun P."/>
            <person name="Shapiro-Ilan D."/>
            <person name="Pidot S.J."/>
            <person name="Stinear T.P."/>
            <person name="Ebersberger I."/>
            <person name="Bode H.B."/>
        </authorList>
    </citation>
    <scope>NUCLEOTIDE SEQUENCE [LARGE SCALE GENOMIC DNA]</scope>
    <source>
        <strain evidence="2 5">DSM 16336</strain>
    </source>
</reference>
<protein>
    <recommendedName>
        <fullName evidence="6">Peptidase M10 metallopeptidase domain-containing protein</fullName>
    </recommendedName>
</protein>
<dbReference type="Proteomes" id="UP000224871">
    <property type="component" value="Unassembled WGS sequence"/>
</dbReference>
<dbReference type="OrthoDB" id="6442215at2"/>
<gene>
    <name evidence="2" type="ORF">Xinn_00745</name>
    <name evidence="3" type="ORF">XIS1_590004</name>
</gene>
<sequence length="524" mass="59225">MNLIKKIFIAIIAMLSFLSSNFMAFGQPPPPLQPLAPYDPRYFVVAFFWGSNYQIYNPVVAYGHTIRYTLPNPNLWVTYTYAGDDIDIPIAPLMRRAAEYYSTILQPYLTIRESEPGEEPNFTLQTMLPTMLNNINPEFNISDDLDAITVMRGTDYYHVMVSRYGVTSPGVFFRPTLAVSDQFYEGLETTMGRDHSLEYYAEIYTYALILHEMGHALGLGHPDDAFEGVRNVISDTRPAIADVNDLAVFTDENTHPAYQDPPVMLSYQMTFLLTLNQLIGVPLTIENLLLARREIRYLLDRVSGVCRPLHFEMPSNSAELDSPKANCDYNIVYPLAKTMVPIVNMLLSNSPPPPPPKPTVKTCTVELATIDSLELLFSSNWYTTFTRKSGCEVNLTLKCDGSESACDSGDYSSHNKFQAIIYDNESSYDEKLTSIVKNTEKDNTIHRITNLSSTDNMKFENKGRGTAKVSYVDSICYYNVGPPVMEIKPGLDRAFTVETNNNFFSACTSQPKKISWKIEYTTYE</sequence>
<reference evidence="3" key="2">
    <citation type="submission" date="2016-12" db="EMBL/GenBank/DDBJ databases">
        <authorList>
            <person name="Song W.-J."/>
            <person name="Kurnit D.M."/>
        </authorList>
    </citation>
    <scope>NUCLEOTIDE SEQUENCE [LARGE SCALE GENOMIC DNA]</scope>
    <source>
        <strain evidence="3">HGB1681</strain>
    </source>
</reference>
<keyword evidence="1" id="KW-0732">Signal</keyword>
<name>A0A1N6MZL1_9GAMM</name>
<feature type="signal peptide" evidence="1">
    <location>
        <begin position="1"/>
        <end position="24"/>
    </location>
</feature>
<dbReference type="EMBL" id="NIBU01000005">
    <property type="protein sequence ID" value="PHM37936.1"/>
    <property type="molecule type" value="Genomic_DNA"/>
</dbReference>
<feature type="chain" id="PRO_5012478447" description="Peptidase M10 metallopeptidase domain-containing protein" evidence="1">
    <location>
        <begin position="25"/>
        <end position="524"/>
    </location>
</feature>
<evidence type="ECO:0000256" key="1">
    <source>
        <dbReference type="SAM" id="SignalP"/>
    </source>
</evidence>
<dbReference type="SUPFAM" id="SSF55486">
    <property type="entry name" value="Metalloproteases ('zincins'), catalytic domain"/>
    <property type="match status" value="2"/>
</dbReference>
<reference evidence="4" key="1">
    <citation type="submission" date="2016-12" db="EMBL/GenBank/DDBJ databases">
        <authorList>
            <person name="Gaudriault S."/>
        </authorList>
    </citation>
    <scope>NUCLEOTIDE SEQUENCE [LARGE SCALE GENOMIC DNA]</scope>
    <source>
        <strain evidence="4">HGB1681 (deposited as PTA-6826 in the American Type Culture Collection)</strain>
    </source>
</reference>
<accession>A0A1N6MZL1</accession>
<dbReference type="EMBL" id="FTLG01000202">
    <property type="protein sequence ID" value="SIP74219.1"/>
    <property type="molecule type" value="Genomic_DNA"/>
</dbReference>
<proteinExistence type="predicted"/>
<keyword evidence="5" id="KW-1185">Reference proteome</keyword>
<dbReference type="Gene3D" id="3.40.390.10">
    <property type="entry name" value="Collagenase (Catalytic Domain)"/>
    <property type="match status" value="1"/>
</dbReference>
<dbReference type="RefSeq" id="WP_086953609.1">
    <property type="nucleotide sequence ID" value="NZ_CAWNQC010000248.1"/>
</dbReference>
<dbReference type="Proteomes" id="UP000196435">
    <property type="component" value="Unassembled WGS sequence"/>
</dbReference>
<evidence type="ECO:0000313" key="3">
    <source>
        <dbReference type="EMBL" id="SIP74219.1"/>
    </source>
</evidence>
<evidence type="ECO:0000313" key="5">
    <source>
        <dbReference type="Proteomes" id="UP000224871"/>
    </source>
</evidence>